<protein>
    <submittedName>
        <fullName evidence="1">Tail fiber assembly protein</fullName>
    </submittedName>
</protein>
<dbReference type="Pfam" id="PF02413">
    <property type="entry name" value="Caudo_TAP"/>
    <property type="match status" value="1"/>
</dbReference>
<reference evidence="1" key="1">
    <citation type="submission" date="2019-08" db="EMBL/GenBank/DDBJ databases">
        <authorList>
            <person name="Ashton P.M."/>
            <person name="Dallman T."/>
            <person name="Nair S."/>
            <person name="De Pinna E."/>
            <person name="Peters T."/>
            <person name="Grant K."/>
        </authorList>
    </citation>
    <scope>NUCLEOTIDE SEQUENCE</scope>
    <source>
        <strain evidence="1">779338</strain>
    </source>
</reference>
<comment type="caution">
    <text evidence="1">The sequence shown here is derived from an EMBL/GenBank/DDBJ whole genome shotgun (WGS) entry which is preliminary data.</text>
</comment>
<dbReference type="EMBL" id="AAJCYV010000004">
    <property type="protein sequence ID" value="ECK7330035.1"/>
    <property type="molecule type" value="Genomic_DNA"/>
</dbReference>
<accession>A0A5Y6M4N9</accession>
<organism evidence="1">
    <name type="scientific">Salmonella houtenae</name>
    <dbReference type="NCBI Taxonomy" id="59205"/>
    <lineage>
        <taxon>Bacteria</taxon>
        <taxon>Pseudomonadati</taxon>
        <taxon>Pseudomonadota</taxon>
        <taxon>Gammaproteobacteria</taxon>
        <taxon>Enterobacterales</taxon>
        <taxon>Enterobacteriaceae</taxon>
        <taxon>Salmonella</taxon>
    </lineage>
</organism>
<dbReference type="AlphaFoldDB" id="A0A5Y6M4N9"/>
<proteinExistence type="predicted"/>
<dbReference type="InterPro" id="IPR003458">
    <property type="entry name" value="Phage_T4_Gp38_tail_assem"/>
</dbReference>
<evidence type="ECO:0000313" key="1">
    <source>
        <dbReference type="EMBL" id="ECK7330035.1"/>
    </source>
</evidence>
<name>A0A5Y6M4N9_SALHO</name>
<sequence length="35" mass="4216">MAIDEEKVQLDEWKEYRVRVNCVKPSEPVWQEIPA</sequence>
<gene>
    <name evidence="1" type="ORF">FRN20_04145</name>
</gene>